<keyword evidence="7" id="KW-1185">Reference proteome</keyword>
<gene>
    <name evidence="6" type="ORF">AB7878_10565</name>
</gene>
<keyword evidence="4 5" id="KW-0472">Membrane</keyword>
<organism evidence="6 7">
    <name type="scientific">Rhodanobacter humi</name>
    <dbReference type="NCBI Taxonomy" id="1888173"/>
    <lineage>
        <taxon>Bacteria</taxon>
        <taxon>Pseudomonadati</taxon>
        <taxon>Pseudomonadota</taxon>
        <taxon>Gammaproteobacteria</taxon>
        <taxon>Lysobacterales</taxon>
        <taxon>Rhodanobacteraceae</taxon>
        <taxon>Rhodanobacter</taxon>
    </lineage>
</organism>
<feature type="transmembrane region" description="Helical" evidence="5">
    <location>
        <begin position="131"/>
        <end position="160"/>
    </location>
</feature>
<dbReference type="InterPro" id="IPR052527">
    <property type="entry name" value="Metal_cation-efflux_comp"/>
</dbReference>
<dbReference type="GO" id="GO:0004671">
    <property type="term" value="F:protein C-terminal S-isoprenylcysteine carboxyl O-methyltransferase activity"/>
    <property type="evidence" value="ECO:0007669"/>
    <property type="project" value="UniProtKB-EC"/>
</dbReference>
<evidence type="ECO:0000256" key="4">
    <source>
        <dbReference type="ARBA" id="ARBA00023136"/>
    </source>
</evidence>
<dbReference type="GO" id="GO:0032259">
    <property type="term" value="P:methylation"/>
    <property type="evidence" value="ECO:0007669"/>
    <property type="project" value="UniProtKB-KW"/>
</dbReference>
<dbReference type="EMBL" id="JBGBPY010000001">
    <property type="protein sequence ID" value="MEY2182859.1"/>
    <property type="molecule type" value="Genomic_DNA"/>
</dbReference>
<dbReference type="InterPro" id="IPR007318">
    <property type="entry name" value="Phopholipid_MeTrfase"/>
</dbReference>
<dbReference type="Pfam" id="PF04191">
    <property type="entry name" value="PEMT"/>
    <property type="match status" value="1"/>
</dbReference>
<proteinExistence type="predicted"/>
<name>A0ABV4AU06_9GAMM</name>
<protein>
    <submittedName>
        <fullName evidence="6">Isoprenylcysteine carboxylmethyltransferase family protein</fullName>
        <ecNumber evidence="6">2.1.1.100</ecNumber>
        <ecNumber evidence="6">2.1.1.334</ecNumber>
    </submittedName>
</protein>
<dbReference type="PANTHER" id="PTHR43847:SF1">
    <property type="entry name" value="BLL3993 PROTEIN"/>
    <property type="match status" value="1"/>
</dbReference>
<dbReference type="EC" id="2.1.1.100" evidence="6"/>
<comment type="subcellular location">
    <subcellularLocation>
        <location evidence="1">Endomembrane system</location>
        <topology evidence="1">Multi-pass membrane protein</topology>
    </subcellularLocation>
</comment>
<feature type="transmembrane region" description="Helical" evidence="5">
    <location>
        <begin position="75"/>
        <end position="98"/>
    </location>
</feature>
<reference evidence="6 7" key="1">
    <citation type="submission" date="2024-07" db="EMBL/GenBank/DDBJ databases">
        <title>Molecular mechanisms and environmental adaptations of flagellar loss and biofilm growth of Rhodanobacter under environmental stress.</title>
        <authorList>
            <person name="Chen M."/>
        </authorList>
    </citation>
    <scope>NUCLEOTIDE SEQUENCE [LARGE SCALE GENOMIC DNA]</scope>
    <source>
        <strain evidence="6 7">RS22</strain>
    </source>
</reference>
<evidence type="ECO:0000256" key="3">
    <source>
        <dbReference type="ARBA" id="ARBA00022989"/>
    </source>
</evidence>
<dbReference type="Proteomes" id="UP001562159">
    <property type="component" value="Unassembled WGS sequence"/>
</dbReference>
<accession>A0ABV4AU06</accession>
<dbReference type="EC" id="2.1.1.334" evidence="6"/>
<evidence type="ECO:0000313" key="7">
    <source>
        <dbReference type="Proteomes" id="UP001562159"/>
    </source>
</evidence>
<evidence type="ECO:0000256" key="5">
    <source>
        <dbReference type="SAM" id="Phobius"/>
    </source>
</evidence>
<comment type="caution">
    <text evidence="6">The sequence shown here is derived from an EMBL/GenBank/DDBJ whole genome shotgun (WGS) entry which is preliminary data.</text>
</comment>
<keyword evidence="3 5" id="KW-1133">Transmembrane helix</keyword>
<dbReference type="PANTHER" id="PTHR43847">
    <property type="entry name" value="BLL3993 PROTEIN"/>
    <property type="match status" value="1"/>
</dbReference>
<keyword evidence="6" id="KW-0489">Methyltransferase</keyword>
<feature type="transmembrane region" description="Helical" evidence="5">
    <location>
        <begin position="6"/>
        <end position="25"/>
    </location>
</feature>
<keyword evidence="2 5" id="KW-0812">Transmembrane</keyword>
<evidence type="ECO:0000313" key="6">
    <source>
        <dbReference type="EMBL" id="MEY2182859.1"/>
    </source>
</evidence>
<dbReference type="Gene3D" id="1.20.120.1630">
    <property type="match status" value="1"/>
</dbReference>
<feature type="transmembrane region" description="Helical" evidence="5">
    <location>
        <begin position="37"/>
        <end position="55"/>
    </location>
</feature>
<evidence type="ECO:0000256" key="2">
    <source>
        <dbReference type="ARBA" id="ARBA00022692"/>
    </source>
</evidence>
<keyword evidence="6" id="KW-0808">Transferase</keyword>
<sequence length="192" mass="21966">MSFPFGIVISLIWLAWLLYWFVSAFGTKRAARVDSLGTMLVYRVPLLLGFILLFTDRPWAGLEWLWRAFLPAAVGWAWLGLFLLLLGVGFACWARVALGRNWSGTVQLKQDHELVVVGPYRWVRHPIYTGMLLGLLGTALVIGEWRGLLALALVVAAFWFKLRHEEVWMRERFGAAYVDYMRRTKALIPGIV</sequence>
<evidence type="ECO:0000256" key="1">
    <source>
        <dbReference type="ARBA" id="ARBA00004127"/>
    </source>
</evidence>